<dbReference type="Pfam" id="PF00561">
    <property type="entry name" value="Abhydrolase_1"/>
    <property type="match status" value="1"/>
</dbReference>
<evidence type="ECO:0000259" key="1">
    <source>
        <dbReference type="Pfam" id="PF00561"/>
    </source>
</evidence>
<dbReference type="InterPro" id="IPR000073">
    <property type="entry name" value="AB_hydrolase_1"/>
</dbReference>
<dbReference type="InterPro" id="IPR029058">
    <property type="entry name" value="AB_hydrolase_fold"/>
</dbReference>
<protein>
    <recommendedName>
        <fullName evidence="1">AB hydrolase-1 domain-containing protein</fullName>
    </recommendedName>
</protein>
<keyword evidence="3" id="KW-1185">Reference proteome</keyword>
<organism evidence="2 3">
    <name type="scientific">Desulfobaculum xiamenense</name>
    <dbReference type="NCBI Taxonomy" id="995050"/>
    <lineage>
        <taxon>Bacteria</taxon>
        <taxon>Pseudomonadati</taxon>
        <taxon>Thermodesulfobacteriota</taxon>
        <taxon>Desulfovibrionia</taxon>
        <taxon>Desulfovibrionales</taxon>
        <taxon>Desulfovibrionaceae</taxon>
        <taxon>Desulfobaculum</taxon>
    </lineage>
</organism>
<dbReference type="Proteomes" id="UP000580856">
    <property type="component" value="Unassembled WGS sequence"/>
</dbReference>
<dbReference type="PANTHER" id="PTHR12277:SF81">
    <property type="entry name" value="PROTEIN ABHD13"/>
    <property type="match status" value="1"/>
</dbReference>
<gene>
    <name evidence="2" type="ORF">GGQ74_000561</name>
</gene>
<evidence type="ECO:0000313" key="3">
    <source>
        <dbReference type="Proteomes" id="UP000580856"/>
    </source>
</evidence>
<reference evidence="2 3" key="1">
    <citation type="submission" date="2020-03" db="EMBL/GenBank/DDBJ databases">
        <title>Genomic Encyclopedia of Type Strains, Phase IV (KMG-IV): sequencing the most valuable type-strain genomes for metagenomic binning, comparative biology and taxonomic classification.</title>
        <authorList>
            <person name="Goeker M."/>
        </authorList>
    </citation>
    <scope>NUCLEOTIDE SEQUENCE [LARGE SCALE GENOMIC DNA]</scope>
    <source>
        <strain evidence="2 3">DSM 24233</strain>
    </source>
</reference>
<proteinExistence type="predicted"/>
<comment type="caution">
    <text evidence="2">The sequence shown here is derived from an EMBL/GenBank/DDBJ whole genome shotgun (WGS) entry which is preliminary data.</text>
</comment>
<dbReference type="SUPFAM" id="SSF53474">
    <property type="entry name" value="alpha/beta-Hydrolases"/>
    <property type="match status" value="1"/>
</dbReference>
<name>A0A846QF98_9BACT</name>
<accession>A0A846QF98</accession>
<dbReference type="PANTHER" id="PTHR12277">
    <property type="entry name" value="ALPHA/BETA HYDROLASE DOMAIN-CONTAINING PROTEIN"/>
    <property type="match status" value="1"/>
</dbReference>
<dbReference type="AlphaFoldDB" id="A0A846QF98"/>
<dbReference type="RefSeq" id="WP_167940016.1">
    <property type="nucleotide sequence ID" value="NZ_JAATJA010000001.1"/>
</dbReference>
<dbReference type="EMBL" id="JAATJA010000001">
    <property type="protein sequence ID" value="NJB66921.1"/>
    <property type="molecule type" value="Genomic_DNA"/>
</dbReference>
<feature type="domain" description="AB hydrolase-1" evidence="1">
    <location>
        <begin position="70"/>
        <end position="184"/>
    </location>
</feature>
<evidence type="ECO:0000313" key="2">
    <source>
        <dbReference type="EMBL" id="NJB66921.1"/>
    </source>
</evidence>
<dbReference type="Gene3D" id="3.40.50.1820">
    <property type="entry name" value="alpha/beta hydrolase"/>
    <property type="match status" value="1"/>
</dbReference>
<sequence>MQLALSLLIAMLAYMAWVYVTQERMVYFPDAVMSGTPADVGLPFEDVALTASDGVRLSAWFVPHPRARGVVLFCHGNAGNMSHRLDTLRILNSLGLSVLIFDYRGYGQSGGYVTEEGTYRDARAAWQHLTIAREIPPQRIVAWGRSLGGGVAAWLAENECPAALVLESTFTSVPDMGVLVYRWLPVCMLARIHYDTEKRLRRVECPVLVMHSPQDEVIPFEQGHRLYGAAGEPRRFVELSGRHDDAHLRSGATYTRAVDSFLRELVGM</sequence>